<dbReference type="AlphaFoldDB" id="A0A9X0UFN6"/>
<dbReference type="EMBL" id="JACOMF010000045">
    <property type="protein sequence ID" value="MBC4018176.1"/>
    <property type="molecule type" value="Genomic_DNA"/>
</dbReference>
<name>A0A9X0UFN6_9PROT</name>
<dbReference type="Proteomes" id="UP000600101">
    <property type="component" value="Unassembled WGS sequence"/>
</dbReference>
<accession>A0A9X0UFN6</accession>
<evidence type="ECO:0000313" key="1">
    <source>
        <dbReference type="EMBL" id="MBC4018176.1"/>
    </source>
</evidence>
<evidence type="ECO:0000313" key="2">
    <source>
        <dbReference type="Proteomes" id="UP000600101"/>
    </source>
</evidence>
<keyword evidence="2" id="KW-1185">Reference proteome</keyword>
<dbReference type="RefSeq" id="WP_186772932.1">
    <property type="nucleotide sequence ID" value="NZ_JACOMF010000045.1"/>
</dbReference>
<protein>
    <recommendedName>
        <fullName evidence="3">HEPN domain-containing protein</fullName>
    </recommendedName>
</protein>
<organism evidence="1 2">
    <name type="scientific">Siccirubricoccus deserti</name>
    <dbReference type="NCBI Taxonomy" id="2013562"/>
    <lineage>
        <taxon>Bacteria</taxon>
        <taxon>Pseudomonadati</taxon>
        <taxon>Pseudomonadota</taxon>
        <taxon>Alphaproteobacteria</taxon>
        <taxon>Acetobacterales</taxon>
        <taxon>Roseomonadaceae</taxon>
        <taxon>Siccirubricoccus</taxon>
    </lineage>
</organism>
<reference evidence="1" key="1">
    <citation type="submission" date="2020-08" db="EMBL/GenBank/DDBJ databases">
        <authorList>
            <person name="Hu Y."/>
            <person name="Nguyen S.V."/>
            <person name="Li F."/>
            <person name="Fanning S."/>
        </authorList>
    </citation>
    <scope>NUCLEOTIDE SEQUENCE</scope>
    <source>
        <strain evidence="1">SYSU D8009</strain>
    </source>
</reference>
<gene>
    <name evidence="1" type="ORF">H7965_23050</name>
</gene>
<sequence length="134" mass="14891">MPLKDGTPEDYQAAALRHYQDASALRDAGRLDNAGHLIGFSAECAIKYRIESLGSGDRSPAQHLPDILVAARKRLGERSNFTSMYNLLKSDIFADWAVDHRYSSTGKTTSEQFEAWVHITRRLLAAANIRARSA</sequence>
<comment type="caution">
    <text evidence="1">The sequence shown here is derived from an EMBL/GenBank/DDBJ whole genome shotgun (WGS) entry which is preliminary data.</text>
</comment>
<evidence type="ECO:0008006" key="3">
    <source>
        <dbReference type="Google" id="ProtNLM"/>
    </source>
</evidence>
<proteinExistence type="predicted"/>